<dbReference type="SUPFAM" id="SSF56672">
    <property type="entry name" value="DNA/RNA polymerases"/>
    <property type="match status" value="1"/>
</dbReference>
<evidence type="ECO:0000313" key="3">
    <source>
        <dbReference type="EMBL" id="VDI13099.1"/>
    </source>
</evidence>
<keyword evidence="1" id="KW-0233">DNA recombination</keyword>
<gene>
    <name evidence="3" type="ORF">MGAL_10B094288</name>
</gene>
<dbReference type="GO" id="GO:0015074">
    <property type="term" value="P:DNA integration"/>
    <property type="evidence" value="ECO:0007669"/>
    <property type="project" value="InterPro"/>
</dbReference>
<dbReference type="AlphaFoldDB" id="A0A8B6D185"/>
<dbReference type="PANTHER" id="PTHR33050:SF7">
    <property type="entry name" value="RIBONUCLEASE H"/>
    <property type="match status" value="1"/>
</dbReference>
<keyword evidence="4" id="KW-1185">Reference proteome</keyword>
<dbReference type="InterPro" id="IPR013762">
    <property type="entry name" value="Integrase-like_cat_sf"/>
</dbReference>
<dbReference type="GO" id="GO:0009007">
    <property type="term" value="F:site-specific DNA-methyltransferase (adenine-specific) activity"/>
    <property type="evidence" value="ECO:0007669"/>
    <property type="project" value="InterPro"/>
</dbReference>
<evidence type="ECO:0000259" key="2">
    <source>
        <dbReference type="Pfam" id="PF00589"/>
    </source>
</evidence>
<accession>A0A8B6D185</accession>
<dbReference type="GO" id="GO:0009307">
    <property type="term" value="P:DNA restriction-modification system"/>
    <property type="evidence" value="ECO:0007669"/>
    <property type="project" value="InterPro"/>
</dbReference>
<dbReference type="SUPFAM" id="SSF47823">
    <property type="entry name" value="lambda integrase-like, N-terminal domain"/>
    <property type="match status" value="1"/>
</dbReference>
<dbReference type="Pfam" id="PF05869">
    <property type="entry name" value="Dam"/>
    <property type="match status" value="1"/>
</dbReference>
<dbReference type="GO" id="GO:0003677">
    <property type="term" value="F:DNA binding"/>
    <property type="evidence" value="ECO:0007669"/>
    <property type="project" value="InterPro"/>
</dbReference>
<evidence type="ECO:0000256" key="1">
    <source>
        <dbReference type="ARBA" id="ARBA00023172"/>
    </source>
</evidence>
<reference evidence="3" key="1">
    <citation type="submission" date="2018-11" db="EMBL/GenBank/DDBJ databases">
        <authorList>
            <person name="Alioto T."/>
            <person name="Alioto T."/>
        </authorList>
    </citation>
    <scope>NUCLEOTIDE SEQUENCE</scope>
</reference>
<dbReference type="InterPro" id="IPR008593">
    <property type="entry name" value="Dam_MeTrfase"/>
</dbReference>
<dbReference type="InterPro" id="IPR052055">
    <property type="entry name" value="Hepadnavirus_pol/RT"/>
</dbReference>
<organism evidence="3 4">
    <name type="scientific">Mytilus galloprovincialis</name>
    <name type="common">Mediterranean mussel</name>
    <dbReference type="NCBI Taxonomy" id="29158"/>
    <lineage>
        <taxon>Eukaryota</taxon>
        <taxon>Metazoa</taxon>
        <taxon>Spiralia</taxon>
        <taxon>Lophotrochozoa</taxon>
        <taxon>Mollusca</taxon>
        <taxon>Bivalvia</taxon>
        <taxon>Autobranchia</taxon>
        <taxon>Pteriomorphia</taxon>
        <taxon>Mytilida</taxon>
        <taxon>Mytiloidea</taxon>
        <taxon>Mytilidae</taxon>
        <taxon>Mytilinae</taxon>
        <taxon>Mytilus</taxon>
    </lineage>
</organism>
<dbReference type="Pfam" id="PF00589">
    <property type="entry name" value="Phage_integrase"/>
    <property type="match status" value="1"/>
</dbReference>
<sequence>MFLDDGLGGDRDLSSCLKTSQEVKQKLEVLGFLIAHEKCSWFPSQYVKWLGYVWDTKIGKICVSDERIDKAEKAASLILSEIGKGVLLFSARTLASIIGQLISMQIVLGDIVRRNTRFLYDCVQARASWNAPVRITVEAIDELGFWKNSCRTLNLVGVDICSVNLTDMYDIELFCDASDVGFGGYFSTVLDFHSENHEIYGNWFAGEQFESSTWRELETVRRVLNSYDSFLENKTVKVNSDNKNVTHILNVGSKKYKLQKVVTDILNSCSKKNIGLQTNWVPRTENKHADFLSRHTDPDDWSIEKNVFHDLSCTFGPFTVDRFSTHYNAQSSRFNSRIWCPGTEAINAFSQFWGGDTNWLVPPPSLVAMTINKIIKDKAKCMLVIPEWKSAPYWPLLYKDGGFRDFIKEVIYLPRYNIIVKGTGLKLRQNVENVVESSGVGENNVLRSLAGKMALYIVDSKSENTSKKYFAGFNRWKLFINEHGFSDLPAEPVHVALYLTFLIDKHSSPSVLQSAIYSIKWAHELNGYIDPTSNSFIKFLLESCKRRNGKPVDSSDLLVIRDLTMILIAYAGFLRFDELSSLTCRDIKIYEEYMSIFLSHSKTDQYRQGNEILISIGSSQACPLLMYKRYLGLSSLDVDSDHFVFRPIFRSGGTAKLIYKNKKLSYTAARQNIVKRLKMVAPHLNLGLHSLRSGGASAAAKSDVNERCIKRHGRWKSDLSKDGYIADSFDNRISVSKNLGL</sequence>
<proteinExistence type="predicted"/>
<evidence type="ECO:0000313" key="4">
    <source>
        <dbReference type="Proteomes" id="UP000596742"/>
    </source>
</evidence>
<dbReference type="EMBL" id="UYJE01002720">
    <property type="protein sequence ID" value="VDI13099.1"/>
    <property type="molecule type" value="Genomic_DNA"/>
</dbReference>
<name>A0A8B6D185_MYTGA</name>
<dbReference type="Gene3D" id="1.10.443.10">
    <property type="entry name" value="Intergrase catalytic core"/>
    <property type="match status" value="1"/>
</dbReference>
<dbReference type="GO" id="GO:0006310">
    <property type="term" value="P:DNA recombination"/>
    <property type="evidence" value="ECO:0007669"/>
    <property type="project" value="UniProtKB-KW"/>
</dbReference>
<dbReference type="InterPro" id="IPR043502">
    <property type="entry name" value="DNA/RNA_pol_sf"/>
</dbReference>
<dbReference type="OrthoDB" id="6152309at2759"/>
<dbReference type="SUPFAM" id="SSF56349">
    <property type="entry name" value="DNA breaking-rejoining enzymes"/>
    <property type="match status" value="1"/>
</dbReference>
<dbReference type="PANTHER" id="PTHR33050">
    <property type="entry name" value="REVERSE TRANSCRIPTASE DOMAIN-CONTAINING PROTEIN"/>
    <property type="match status" value="1"/>
</dbReference>
<dbReference type="CDD" id="cd09275">
    <property type="entry name" value="RNase_HI_RT_DIRS1"/>
    <property type="match status" value="1"/>
</dbReference>
<comment type="caution">
    <text evidence="3">The sequence shown here is derived from an EMBL/GenBank/DDBJ whole genome shotgun (WGS) entry which is preliminary data.</text>
</comment>
<feature type="domain" description="Tyr recombinase" evidence="2">
    <location>
        <begin position="558"/>
        <end position="725"/>
    </location>
</feature>
<protein>
    <recommendedName>
        <fullName evidence="2">Tyr recombinase domain-containing protein</fullName>
    </recommendedName>
</protein>
<dbReference type="Proteomes" id="UP000596742">
    <property type="component" value="Unassembled WGS sequence"/>
</dbReference>
<dbReference type="InterPro" id="IPR011010">
    <property type="entry name" value="DNA_brk_join_enz"/>
</dbReference>
<dbReference type="InterPro" id="IPR002104">
    <property type="entry name" value="Integrase_catalytic"/>
</dbReference>